<feature type="compositionally biased region" description="Polar residues" evidence="8">
    <location>
        <begin position="552"/>
        <end position="576"/>
    </location>
</feature>
<dbReference type="InterPro" id="IPR000651">
    <property type="entry name" value="Ras-like_Gua-exchang_fac_N"/>
</dbReference>
<comment type="similarity">
    <text evidence="1">Belongs to the RASGRP family.</text>
</comment>
<feature type="compositionally biased region" description="Basic and acidic residues" evidence="8">
    <location>
        <begin position="919"/>
        <end position="928"/>
    </location>
</feature>
<feature type="compositionally biased region" description="Basic and acidic residues" evidence="8">
    <location>
        <begin position="789"/>
        <end position="801"/>
    </location>
</feature>
<sequence length="1271" mass="144498">MNTTSNPQQPVPLSSDETLVSLPTPPVFPLATSSLLTPSLITRSTIVDHRLKSRTGGVDIDTNKLSTTIKRSQAISNIQDLDEDSPVTFEIEPNEHLHLRKKVQLQTNSISISNRTINESISSIDQQQTNSSGCGDESDARSESSEKPPEYLEEEKSILTGIHVKGATLNRLIRVLVDSFQSNGTVIDDSEYPKVFFLMHKWIMESEYLSNMLYDLYRHSSDDYKKAMNANDKRFSKDYQLRICHAYNFWMKNFPMHFDLDRNLKETCAKIKNLIESSGDAEYMKLVDLSQIPSFDWMRQMTVRNQMKNKTVSLGFNNIEPQTLAAQLTYLEWKILRRITFTDYKAYAIKNTLQDNPRLERSIQFFNGLSTWIQCMVLSKMTPKQRAEIIHKFLDVAKYLRELQNFNTCLAVIGGISHSALARLSKTMMCLSPEDIKLLTEMTDLLSSNSNYAQYRKNLSECEGFKIPIIGVHLKDIISLHVALQDRLEYDLINFRKLVQLSITFRTLNNLQESVPPVQPNHDLINLLTLSLDLSYTEDEIYELSLAREPRSSVSSPDQTSRGLHPGETTNDSMSDTYKKKEQVHSPVFADWAAGVSQTIDLQTIQRHVNAMVEAVFTTYDHDRDGYISHTEFEEIAQNFPFIDTFTVLDADQDGMISKTEMRSYFLRAKYHDLKGEFKHDFHETTYFKPAFCVHCTGLLWGLIKQGWKCKDCGINAHRHCKDQVVMECRQKRQHPVNKQGSVSDSRPSRSSFRIRKTRKQKATQTEDPHFSSSTSSSATSENCTSSSDEEHHTINNDKATHHQQWHLRKPSSLKHRKTILSDSNEEYYYTHPPSPPPQQQQQQIAINNSTPSNVIPMAQQLIPRGPLICSDSFEKWNDRSFSWNRSLPQSTLLSSAPSTSAGTSESTTSITTTTTTETKTHEQDKSKSQSFYDQTPFLERNVSDNYEDNDGNHFIESKENDTPSSKHRSIKTTICKDVGLLTSSAFDDNDEHACLTNLQTIQSKINFGSSENLNTKKLSLTESLPSLPEKLDPTQNEIFERLRQAEEEKKRLEVENRAMKQELVRTKSKISSLKPTTTTTTTTTATTTTTKTTTTTTTTKTSTTKKKQQHIQGQLSAPTILLNRQKLEQYHHHSSCQPQPHPQSSIFTYKTENCDPTNCCHDHHKKNLSISSNEESVSPPATTNHPTCVVQSTQTTSRSPPSTILNFSNLLLSSSSLNNTSNDQQSQLQSRRSFSLTPSSIHCDSSVSVSDEQLRLYLTETLQREKDSAV</sequence>
<accession>A0A816A448</accession>
<organism evidence="13 14">
    <name type="scientific">Rotaria magnacalcarata</name>
    <dbReference type="NCBI Taxonomy" id="392030"/>
    <lineage>
        <taxon>Eukaryota</taxon>
        <taxon>Metazoa</taxon>
        <taxon>Spiralia</taxon>
        <taxon>Gnathifera</taxon>
        <taxon>Rotifera</taxon>
        <taxon>Eurotatoria</taxon>
        <taxon>Bdelloidea</taxon>
        <taxon>Philodinida</taxon>
        <taxon>Philodinidae</taxon>
        <taxon>Rotaria</taxon>
    </lineage>
</organism>
<dbReference type="InterPro" id="IPR023578">
    <property type="entry name" value="Ras_GEF_dom_sf"/>
</dbReference>
<feature type="region of interest" description="Disordered" evidence="8">
    <location>
        <begin position="1171"/>
        <end position="1203"/>
    </location>
</feature>
<dbReference type="GO" id="GO:0007265">
    <property type="term" value="P:Ras protein signal transduction"/>
    <property type="evidence" value="ECO:0007669"/>
    <property type="project" value="TreeGrafter"/>
</dbReference>
<feature type="domain" description="Phorbol-ester/DAG-type" evidence="10">
    <location>
        <begin position="679"/>
        <end position="729"/>
    </location>
</feature>
<dbReference type="SMART" id="SM00229">
    <property type="entry name" value="RasGEFN"/>
    <property type="match status" value="1"/>
</dbReference>
<evidence type="ECO:0000313" key="14">
    <source>
        <dbReference type="Proteomes" id="UP000663855"/>
    </source>
</evidence>
<feature type="region of interest" description="Disordered" evidence="8">
    <location>
        <begin position="1219"/>
        <end position="1241"/>
    </location>
</feature>
<keyword evidence="6" id="KW-0106">Calcium</keyword>
<evidence type="ECO:0000259" key="9">
    <source>
        <dbReference type="PROSITE" id="PS50009"/>
    </source>
</evidence>
<dbReference type="Pfam" id="PF00617">
    <property type="entry name" value="RasGEF"/>
    <property type="match status" value="1"/>
</dbReference>
<feature type="compositionally biased region" description="Low complexity" evidence="8">
    <location>
        <begin position="772"/>
        <end position="787"/>
    </location>
</feature>
<dbReference type="InterPro" id="IPR002219">
    <property type="entry name" value="PKC_DAG/PE"/>
</dbReference>
<dbReference type="SMART" id="SM00147">
    <property type="entry name" value="RasGEF"/>
    <property type="match status" value="1"/>
</dbReference>
<feature type="region of interest" description="Disordered" evidence="8">
    <location>
        <begin position="732"/>
        <end position="816"/>
    </location>
</feature>
<keyword evidence="4" id="KW-0863">Zinc-finger</keyword>
<dbReference type="GO" id="GO:0005085">
    <property type="term" value="F:guanyl-nucleotide exchange factor activity"/>
    <property type="evidence" value="ECO:0007669"/>
    <property type="project" value="UniProtKB-KW"/>
</dbReference>
<evidence type="ECO:0000256" key="5">
    <source>
        <dbReference type="ARBA" id="ARBA00022833"/>
    </source>
</evidence>
<dbReference type="CDD" id="cd20808">
    <property type="entry name" value="C1_RASGRP"/>
    <property type="match status" value="1"/>
</dbReference>
<dbReference type="SMART" id="SM00109">
    <property type="entry name" value="C1"/>
    <property type="match status" value="1"/>
</dbReference>
<evidence type="ECO:0000256" key="1">
    <source>
        <dbReference type="ARBA" id="ARBA00009566"/>
    </source>
</evidence>
<protein>
    <submittedName>
        <fullName evidence="13">Uncharacterized protein</fullName>
    </submittedName>
</protein>
<dbReference type="InterPro" id="IPR002048">
    <property type="entry name" value="EF_hand_dom"/>
</dbReference>
<dbReference type="Pfam" id="PF13202">
    <property type="entry name" value="EF-hand_5"/>
    <property type="match status" value="2"/>
</dbReference>
<dbReference type="Pfam" id="PF00130">
    <property type="entry name" value="C1_1"/>
    <property type="match status" value="1"/>
</dbReference>
<evidence type="ECO:0000256" key="4">
    <source>
        <dbReference type="ARBA" id="ARBA00022771"/>
    </source>
</evidence>
<keyword evidence="2 7" id="KW-0344">Guanine-nucleotide releasing factor</keyword>
<dbReference type="InterPro" id="IPR008937">
    <property type="entry name" value="Ras-like_GEF"/>
</dbReference>
<dbReference type="InterPro" id="IPR019804">
    <property type="entry name" value="Ras_G-nucl-exch_fac_CS"/>
</dbReference>
<feature type="compositionally biased region" description="Basic and acidic residues" evidence="8">
    <location>
        <begin position="138"/>
        <end position="152"/>
    </location>
</feature>
<feature type="compositionally biased region" description="Basic and acidic residues" evidence="8">
    <location>
        <begin position="951"/>
        <end position="962"/>
    </location>
</feature>
<feature type="compositionally biased region" description="Low complexity" evidence="8">
    <location>
        <begin position="891"/>
        <end position="918"/>
    </location>
</feature>
<dbReference type="PROSITE" id="PS50212">
    <property type="entry name" value="RASGEF_NTER"/>
    <property type="match status" value="1"/>
</dbReference>
<evidence type="ECO:0000256" key="3">
    <source>
        <dbReference type="ARBA" id="ARBA00022723"/>
    </source>
</evidence>
<evidence type="ECO:0000256" key="8">
    <source>
        <dbReference type="SAM" id="MobiDB-lite"/>
    </source>
</evidence>
<dbReference type="PROSITE" id="PS50009">
    <property type="entry name" value="RASGEF_CAT"/>
    <property type="match status" value="1"/>
</dbReference>
<dbReference type="PROSITE" id="PS50222">
    <property type="entry name" value="EF_HAND_2"/>
    <property type="match status" value="2"/>
</dbReference>
<reference evidence="13" key="1">
    <citation type="submission" date="2021-02" db="EMBL/GenBank/DDBJ databases">
        <authorList>
            <person name="Nowell W R."/>
        </authorList>
    </citation>
    <scope>NUCLEOTIDE SEQUENCE</scope>
</reference>
<dbReference type="SMART" id="SM00054">
    <property type="entry name" value="EFh"/>
    <property type="match status" value="2"/>
</dbReference>
<dbReference type="Gene3D" id="1.10.840.10">
    <property type="entry name" value="Ras guanine-nucleotide exchange factors catalytic domain"/>
    <property type="match status" value="1"/>
</dbReference>
<feature type="region of interest" description="Disordered" evidence="8">
    <location>
        <begin position="1067"/>
        <end position="1096"/>
    </location>
</feature>
<dbReference type="FunFam" id="1.10.840.10:FF:000003">
    <property type="entry name" value="Ras guanyl-releasing protein 3 isoform 1"/>
    <property type="match status" value="1"/>
</dbReference>
<dbReference type="GO" id="GO:0008270">
    <property type="term" value="F:zinc ion binding"/>
    <property type="evidence" value="ECO:0007669"/>
    <property type="project" value="UniProtKB-KW"/>
</dbReference>
<evidence type="ECO:0000259" key="11">
    <source>
        <dbReference type="PROSITE" id="PS50212"/>
    </source>
</evidence>
<dbReference type="CDD" id="cd00155">
    <property type="entry name" value="RasGEF"/>
    <property type="match status" value="1"/>
</dbReference>
<dbReference type="Gene3D" id="1.10.238.10">
    <property type="entry name" value="EF-hand"/>
    <property type="match status" value="1"/>
</dbReference>
<name>A0A816A448_9BILA</name>
<feature type="domain" description="EF-hand" evidence="12">
    <location>
        <begin position="644"/>
        <end position="672"/>
    </location>
</feature>
<keyword evidence="5" id="KW-0862">Zinc</keyword>
<dbReference type="GO" id="GO:0005886">
    <property type="term" value="C:plasma membrane"/>
    <property type="evidence" value="ECO:0007669"/>
    <property type="project" value="TreeGrafter"/>
</dbReference>
<feature type="compositionally biased region" description="Low complexity" evidence="8">
    <location>
        <begin position="1070"/>
        <end position="1096"/>
    </location>
</feature>
<dbReference type="InterPro" id="IPR018247">
    <property type="entry name" value="EF_Hand_1_Ca_BS"/>
</dbReference>
<dbReference type="GO" id="GO:0005509">
    <property type="term" value="F:calcium ion binding"/>
    <property type="evidence" value="ECO:0007669"/>
    <property type="project" value="InterPro"/>
</dbReference>
<dbReference type="InterPro" id="IPR046349">
    <property type="entry name" value="C1-like_sf"/>
</dbReference>
<gene>
    <name evidence="13" type="ORF">CJN711_LOCUS34079</name>
</gene>
<dbReference type="AlphaFoldDB" id="A0A816A448"/>
<dbReference type="PROSITE" id="PS00479">
    <property type="entry name" value="ZF_DAG_PE_1"/>
    <property type="match status" value="1"/>
</dbReference>
<feature type="compositionally biased region" description="Polar residues" evidence="8">
    <location>
        <begin position="119"/>
        <end position="133"/>
    </location>
</feature>
<dbReference type="PROSITE" id="PS50081">
    <property type="entry name" value="ZF_DAG_PE_2"/>
    <property type="match status" value="1"/>
</dbReference>
<feature type="domain" description="EF-hand" evidence="12">
    <location>
        <begin position="608"/>
        <end position="643"/>
    </location>
</feature>
<dbReference type="CDD" id="cd06224">
    <property type="entry name" value="REM"/>
    <property type="match status" value="1"/>
</dbReference>
<dbReference type="InterPro" id="IPR011992">
    <property type="entry name" value="EF-hand-dom_pair"/>
</dbReference>
<dbReference type="Pfam" id="PF00618">
    <property type="entry name" value="RasGEF_N"/>
    <property type="match status" value="1"/>
</dbReference>
<feature type="compositionally biased region" description="Polar residues" evidence="8">
    <location>
        <begin position="1171"/>
        <end position="1191"/>
    </location>
</feature>
<dbReference type="InterPro" id="IPR036964">
    <property type="entry name" value="RASGEF_cat_dom_sf"/>
</dbReference>
<feature type="compositionally biased region" description="Low complexity" evidence="8">
    <location>
        <begin position="742"/>
        <end position="752"/>
    </location>
</feature>
<feature type="compositionally biased region" description="Low complexity" evidence="8">
    <location>
        <begin position="1219"/>
        <end position="1237"/>
    </location>
</feature>
<keyword evidence="3" id="KW-0479">Metal-binding</keyword>
<evidence type="ECO:0000259" key="10">
    <source>
        <dbReference type="PROSITE" id="PS50081"/>
    </source>
</evidence>
<dbReference type="PROSITE" id="PS00018">
    <property type="entry name" value="EF_HAND_1"/>
    <property type="match status" value="2"/>
</dbReference>
<dbReference type="Proteomes" id="UP000663855">
    <property type="component" value="Unassembled WGS sequence"/>
</dbReference>
<feature type="region of interest" description="Disordered" evidence="8">
    <location>
        <begin position="119"/>
        <end position="152"/>
    </location>
</feature>
<feature type="region of interest" description="Disordered" evidence="8">
    <location>
        <begin position="547"/>
        <end position="580"/>
    </location>
</feature>
<dbReference type="SUPFAM" id="SSF48366">
    <property type="entry name" value="Ras GEF"/>
    <property type="match status" value="1"/>
</dbReference>
<proteinExistence type="inferred from homology"/>
<feature type="domain" description="N-terminal Ras-GEF" evidence="11">
    <location>
        <begin position="160"/>
        <end position="294"/>
    </location>
</feature>
<dbReference type="SUPFAM" id="SSF57889">
    <property type="entry name" value="Cysteine-rich domain"/>
    <property type="match status" value="1"/>
</dbReference>
<dbReference type="SUPFAM" id="SSF47473">
    <property type="entry name" value="EF-hand"/>
    <property type="match status" value="1"/>
</dbReference>
<evidence type="ECO:0000259" key="12">
    <source>
        <dbReference type="PROSITE" id="PS50222"/>
    </source>
</evidence>
<feature type="region of interest" description="Disordered" evidence="8">
    <location>
        <begin position="891"/>
        <end position="969"/>
    </location>
</feature>
<feature type="domain" description="Ras-GEF" evidence="9">
    <location>
        <begin position="320"/>
        <end position="551"/>
    </location>
</feature>
<evidence type="ECO:0000256" key="6">
    <source>
        <dbReference type="ARBA" id="ARBA00022837"/>
    </source>
</evidence>
<evidence type="ECO:0000256" key="7">
    <source>
        <dbReference type="PROSITE-ProRule" id="PRU00168"/>
    </source>
</evidence>
<dbReference type="Gene3D" id="3.30.60.20">
    <property type="match status" value="1"/>
</dbReference>
<dbReference type="EMBL" id="CAJNOV010016486">
    <property type="protein sequence ID" value="CAF1591272.1"/>
    <property type="molecule type" value="Genomic_DNA"/>
</dbReference>
<feature type="compositionally biased region" description="Basic residues" evidence="8">
    <location>
        <begin position="753"/>
        <end position="762"/>
    </location>
</feature>
<dbReference type="Gene3D" id="1.20.870.10">
    <property type="entry name" value="Son of sevenless (SoS) protein Chain: S domain 1"/>
    <property type="match status" value="1"/>
</dbReference>
<evidence type="ECO:0000256" key="2">
    <source>
        <dbReference type="ARBA" id="ARBA00022658"/>
    </source>
</evidence>
<feature type="compositionally biased region" description="Low complexity" evidence="8">
    <location>
        <begin position="1192"/>
        <end position="1203"/>
    </location>
</feature>
<dbReference type="PANTHER" id="PTHR23113">
    <property type="entry name" value="GUANINE NUCLEOTIDE EXCHANGE FACTOR"/>
    <property type="match status" value="1"/>
</dbReference>
<comment type="caution">
    <text evidence="13">The sequence shown here is derived from an EMBL/GenBank/DDBJ whole genome shotgun (WGS) entry which is preliminary data.</text>
</comment>
<feature type="compositionally biased region" description="Basic residues" evidence="8">
    <location>
        <begin position="802"/>
        <end position="816"/>
    </location>
</feature>
<dbReference type="PROSITE" id="PS00720">
    <property type="entry name" value="RASGEF"/>
    <property type="match status" value="1"/>
</dbReference>
<dbReference type="InterPro" id="IPR001895">
    <property type="entry name" value="RASGEF_cat_dom"/>
</dbReference>
<evidence type="ECO:0000313" key="13">
    <source>
        <dbReference type="EMBL" id="CAF1591272.1"/>
    </source>
</evidence>
<dbReference type="PANTHER" id="PTHR23113:SF252">
    <property type="entry name" value="RAS GUANYL-RELEASING PROTEIN 3"/>
    <property type="match status" value="1"/>
</dbReference>